<feature type="region of interest" description="Disordered" evidence="1">
    <location>
        <begin position="65"/>
        <end position="84"/>
    </location>
</feature>
<organism evidence="2 3">
    <name type="scientific">Striga asiatica</name>
    <name type="common">Asiatic witchweed</name>
    <name type="synonym">Buchnera asiatica</name>
    <dbReference type="NCBI Taxonomy" id="4170"/>
    <lineage>
        <taxon>Eukaryota</taxon>
        <taxon>Viridiplantae</taxon>
        <taxon>Streptophyta</taxon>
        <taxon>Embryophyta</taxon>
        <taxon>Tracheophyta</taxon>
        <taxon>Spermatophyta</taxon>
        <taxon>Magnoliopsida</taxon>
        <taxon>eudicotyledons</taxon>
        <taxon>Gunneridae</taxon>
        <taxon>Pentapetalae</taxon>
        <taxon>asterids</taxon>
        <taxon>lamiids</taxon>
        <taxon>Lamiales</taxon>
        <taxon>Orobanchaceae</taxon>
        <taxon>Buchnereae</taxon>
        <taxon>Striga</taxon>
    </lineage>
</organism>
<gene>
    <name evidence="2" type="ORF">STAS_06916</name>
</gene>
<name>A0A5A7PDC8_STRAF</name>
<proteinExistence type="predicted"/>
<feature type="compositionally biased region" description="Polar residues" evidence="1">
    <location>
        <begin position="1"/>
        <end position="16"/>
    </location>
</feature>
<feature type="non-terminal residue" evidence="2">
    <location>
        <position position="160"/>
    </location>
</feature>
<reference evidence="3" key="1">
    <citation type="journal article" date="2019" name="Curr. Biol.">
        <title>Genome Sequence of Striga asiatica Provides Insight into the Evolution of Plant Parasitism.</title>
        <authorList>
            <person name="Yoshida S."/>
            <person name="Kim S."/>
            <person name="Wafula E.K."/>
            <person name="Tanskanen J."/>
            <person name="Kim Y.M."/>
            <person name="Honaas L."/>
            <person name="Yang Z."/>
            <person name="Spallek T."/>
            <person name="Conn C.E."/>
            <person name="Ichihashi Y."/>
            <person name="Cheong K."/>
            <person name="Cui S."/>
            <person name="Der J.P."/>
            <person name="Gundlach H."/>
            <person name="Jiao Y."/>
            <person name="Hori C."/>
            <person name="Ishida J.K."/>
            <person name="Kasahara H."/>
            <person name="Kiba T."/>
            <person name="Kim M.S."/>
            <person name="Koo N."/>
            <person name="Laohavisit A."/>
            <person name="Lee Y.H."/>
            <person name="Lumba S."/>
            <person name="McCourt P."/>
            <person name="Mortimer J.C."/>
            <person name="Mutuku J.M."/>
            <person name="Nomura T."/>
            <person name="Sasaki-Sekimoto Y."/>
            <person name="Seto Y."/>
            <person name="Wang Y."/>
            <person name="Wakatake T."/>
            <person name="Sakakibara H."/>
            <person name="Demura T."/>
            <person name="Yamaguchi S."/>
            <person name="Yoneyama K."/>
            <person name="Manabe R.I."/>
            <person name="Nelson D.C."/>
            <person name="Schulman A.H."/>
            <person name="Timko M.P."/>
            <person name="dePamphilis C.W."/>
            <person name="Choi D."/>
            <person name="Shirasu K."/>
        </authorList>
    </citation>
    <scope>NUCLEOTIDE SEQUENCE [LARGE SCALE GENOMIC DNA]</scope>
    <source>
        <strain evidence="3">cv. UVA1</strain>
    </source>
</reference>
<evidence type="ECO:0000256" key="1">
    <source>
        <dbReference type="SAM" id="MobiDB-lite"/>
    </source>
</evidence>
<keyword evidence="3" id="KW-1185">Reference proteome</keyword>
<protein>
    <submittedName>
        <fullName evidence="2">D-3-phosphoglycerate dehydrogenase</fullName>
    </submittedName>
</protein>
<accession>A0A5A7PDC8</accession>
<evidence type="ECO:0000313" key="2">
    <source>
        <dbReference type="EMBL" id="GER30943.1"/>
    </source>
</evidence>
<sequence>MTQSSSLAQLGYSSRHSSARCRPVATPSRAESSWTRRPMTVAHRSSQTGDGPRLEIPLEVPRIQEGDAHQEARPGEQPQLPPGERRRLGGVVVGALVDPDDLDFLGGIVGPLLLFFVVIARIEQSAVLLRAVLRHFRYYIIALFIVKSQIRTNPVLYKNF</sequence>
<dbReference type="Proteomes" id="UP000325081">
    <property type="component" value="Unassembled WGS sequence"/>
</dbReference>
<dbReference type="AlphaFoldDB" id="A0A5A7PDC8"/>
<evidence type="ECO:0000313" key="3">
    <source>
        <dbReference type="Proteomes" id="UP000325081"/>
    </source>
</evidence>
<feature type="region of interest" description="Disordered" evidence="1">
    <location>
        <begin position="1"/>
        <end position="54"/>
    </location>
</feature>
<feature type="compositionally biased region" description="Basic and acidic residues" evidence="1">
    <location>
        <begin position="65"/>
        <end position="74"/>
    </location>
</feature>
<dbReference type="EMBL" id="BKCP01004405">
    <property type="protein sequence ID" value="GER30943.1"/>
    <property type="molecule type" value="Genomic_DNA"/>
</dbReference>
<comment type="caution">
    <text evidence="2">The sequence shown here is derived from an EMBL/GenBank/DDBJ whole genome shotgun (WGS) entry which is preliminary data.</text>
</comment>